<feature type="repeat" description="TPR" evidence="6">
    <location>
        <begin position="339"/>
        <end position="372"/>
    </location>
</feature>
<evidence type="ECO:0008006" key="10">
    <source>
        <dbReference type="Google" id="ProtNLM"/>
    </source>
</evidence>
<dbReference type="InterPro" id="IPR011990">
    <property type="entry name" value="TPR-like_helical_dom_sf"/>
</dbReference>
<reference evidence="8 9" key="1">
    <citation type="journal article" date="2024" name="Science">
        <title>Giant polyketide synthase enzymes in the biosynthesis of giant marine polyether toxins.</title>
        <authorList>
            <person name="Fallon T.R."/>
            <person name="Shende V.V."/>
            <person name="Wierzbicki I.H."/>
            <person name="Pendleton A.L."/>
            <person name="Watervoot N.F."/>
            <person name="Auber R.P."/>
            <person name="Gonzalez D.J."/>
            <person name="Wisecaver J.H."/>
            <person name="Moore B.S."/>
        </authorList>
    </citation>
    <scope>NUCLEOTIDE SEQUENCE [LARGE SCALE GENOMIC DNA]</scope>
    <source>
        <strain evidence="8 9">12B1</strain>
    </source>
</reference>
<feature type="region of interest" description="Disordered" evidence="7">
    <location>
        <begin position="33"/>
        <end position="59"/>
    </location>
</feature>
<feature type="repeat" description="TPR" evidence="6">
    <location>
        <begin position="203"/>
        <end position="236"/>
    </location>
</feature>
<evidence type="ECO:0000256" key="6">
    <source>
        <dbReference type="PROSITE-ProRule" id="PRU00339"/>
    </source>
</evidence>
<keyword evidence="3 6" id="KW-0802">TPR repeat</keyword>
<evidence type="ECO:0000256" key="3">
    <source>
        <dbReference type="ARBA" id="ARBA00022803"/>
    </source>
</evidence>
<dbReference type="FunFam" id="1.25.40.10:FF:000018">
    <property type="entry name" value="Cell division cycle protein 27 homolog B"/>
    <property type="match status" value="1"/>
</dbReference>
<evidence type="ECO:0000256" key="5">
    <source>
        <dbReference type="ARBA" id="ARBA00038210"/>
    </source>
</evidence>
<evidence type="ECO:0000256" key="2">
    <source>
        <dbReference type="ARBA" id="ARBA00022737"/>
    </source>
</evidence>
<dbReference type="SMART" id="SM00028">
    <property type="entry name" value="TPR"/>
    <property type="match status" value="7"/>
</dbReference>
<comment type="similarity">
    <text evidence="5">Belongs to the APC3/CDC27 family.</text>
</comment>
<dbReference type="PANTHER" id="PTHR12558">
    <property type="entry name" value="CELL DIVISION CYCLE 16,23,27"/>
    <property type="match status" value="1"/>
</dbReference>
<proteinExistence type="inferred from homology"/>
<dbReference type="Pfam" id="PF00515">
    <property type="entry name" value="TPR_1"/>
    <property type="match status" value="2"/>
</dbReference>
<gene>
    <name evidence="8" type="ORF">AB1Y20_021914</name>
</gene>
<dbReference type="InterPro" id="IPR019734">
    <property type="entry name" value="TPR_rpt"/>
</dbReference>
<sequence>MRCRHDSRPSPPYTITTQSPCICGSAVPVRRSSRLSTSAPPTDVHAMPPPSPRPAPPSAASHAALQLLERLASGYHLLCQYKCRDALAVFHSLPERQKKTGWVLCQLGRAHFEMVQYAEALQAFELALKIEPHRLCGMELHSTILWHLKREVGLSYLAKRALDFERNSPYACCVVGNCFSLQKEHDTALKFFQRAIQLQPDFAYAYTLSGHEYSANDDFEKATACYRSAIRFDERHYNAWYGLGNIYYRQEKYDFAEQHLQAALKINPSSSPLYCYLGMALHANQKPEQALNMLATAIDLDQKNPLARFQKAQVLLSMDQHELALTELKTLVEMAPKEGSVYQMLGKVYKKLGDHSNAMVNLTRAMDLSPKDAQQIKAAINNLEKEDNAEEEEDL</sequence>
<keyword evidence="4" id="KW-0539">Nucleus</keyword>
<evidence type="ECO:0000313" key="8">
    <source>
        <dbReference type="EMBL" id="KAL1520324.1"/>
    </source>
</evidence>
<dbReference type="Pfam" id="PF13181">
    <property type="entry name" value="TPR_8"/>
    <property type="match status" value="2"/>
</dbReference>
<feature type="repeat" description="TPR" evidence="6">
    <location>
        <begin position="169"/>
        <end position="202"/>
    </location>
</feature>
<accession>A0AB34JFK9</accession>
<dbReference type="Pfam" id="PF14559">
    <property type="entry name" value="TPR_19"/>
    <property type="match status" value="1"/>
</dbReference>
<dbReference type="GO" id="GO:0016567">
    <property type="term" value="P:protein ubiquitination"/>
    <property type="evidence" value="ECO:0007669"/>
    <property type="project" value="TreeGrafter"/>
</dbReference>
<keyword evidence="2" id="KW-0677">Repeat</keyword>
<dbReference type="PROSITE" id="PS50293">
    <property type="entry name" value="TPR_REGION"/>
    <property type="match status" value="1"/>
</dbReference>
<dbReference type="GO" id="GO:0005737">
    <property type="term" value="C:cytoplasm"/>
    <property type="evidence" value="ECO:0007669"/>
    <property type="project" value="TreeGrafter"/>
</dbReference>
<name>A0AB34JFK9_PRYPA</name>
<dbReference type="Proteomes" id="UP001515480">
    <property type="component" value="Unassembled WGS sequence"/>
</dbReference>
<feature type="repeat" description="TPR" evidence="6">
    <location>
        <begin position="101"/>
        <end position="134"/>
    </location>
</feature>
<dbReference type="PROSITE" id="PS50005">
    <property type="entry name" value="TPR"/>
    <property type="match status" value="5"/>
</dbReference>
<protein>
    <recommendedName>
        <fullName evidence="10">UDP-N-acetylglucosamine--peptide N-acetylglucosaminyltransferase SPINDLY</fullName>
    </recommendedName>
</protein>
<comment type="subcellular location">
    <subcellularLocation>
        <location evidence="1">Nucleus</location>
    </subcellularLocation>
</comment>
<evidence type="ECO:0000256" key="7">
    <source>
        <dbReference type="SAM" id="MobiDB-lite"/>
    </source>
</evidence>
<dbReference type="AlphaFoldDB" id="A0AB34JFK9"/>
<dbReference type="Gene3D" id="1.25.40.10">
    <property type="entry name" value="Tetratricopeptide repeat domain"/>
    <property type="match status" value="4"/>
</dbReference>
<dbReference type="GO" id="GO:0051301">
    <property type="term" value="P:cell division"/>
    <property type="evidence" value="ECO:0007669"/>
    <property type="project" value="TreeGrafter"/>
</dbReference>
<keyword evidence="9" id="KW-1185">Reference proteome</keyword>
<evidence type="ECO:0000313" key="9">
    <source>
        <dbReference type="Proteomes" id="UP001515480"/>
    </source>
</evidence>
<dbReference type="PANTHER" id="PTHR12558:SF13">
    <property type="entry name" value="CELL DIVISION CYCLE PROTEIN 27 HOMOLOG"/>
    <property type="match status" value="1"/>
</dbReference>
<comment type="caution">
    <text evidence="8">The sequence shown here is derived from an EMBL/GenBank/DDBJ whole genome shotgun (WGS) entry which is preliminary data.</text>
</comment>
<dbReference type="EMBL" id="JBGBPQ010000008">
    <property type="protein sequence ID" value="KAL1520324.1"/>
    <property type="molecule type" value="Genomic_DNA"/>
</dbReference>
<dbReference type="GO" id="GO:0007091">
    <property type="term" value="P:metaphase/anaphase transition of mitotic cell cycle"/>
    <property type="evidence" value="ECO:0007669"/>
    <property type="project" value="TreeGrafter"/>
</dbReference>
<organism evidence="8 9">
    <name type="scientific">Prymnesium parvum</name>
    <name type="common">Toxic golden alga</name>
    <dbReference type="NCBI Taxonomy" id="97485"/>
    <lineage>
        <taxon>Eukaryota</taxon>
        <taxon>Haptista</taxon>
        <taxon>Haptophyta</taxon>
        <taxon>Prymnesiophyceae</taxon>
        <taxon>Prymnesiales</taxon>
        <taxon>Prymnesiaceae</taxon>
        <taxon>Prymnesium</taxon>
    </lineage>
</organism>
<evidence type="ECO:0000256" key="1">
    <source>
        <dbReference type="ARBA" id="ARBA00004123"/>
    </source>
</evidence>
<dbReference type="SUPFAM" id="SSF48452">
    <property type="entry name" value="TPR-like"/>
    <property type="match status" value="1"/>
</dbReference>
<dbReference type="GO" id="GO:0031145">
    <property type="term" value="P:anaphase-promoting complex-dependent catabolic process"/>
    <property type="evidence" value="ECO:0007669"/>
    <property type="project" value="TreeGrafter"/>
</dbReference>
<evidence type="ECO:0000256" key="4">
    <source>
        <dbReference type="ARBA" id="ARBA00023242"/>
    </source>
</evidence>
<feature type="repeat" description="TPR" evidence="6">
    <location>
        <begin position="237"/>
        <end position="270"/>
    </location>
</feature>
<dbReference type="GO" id="GO:0005680">
    <property type="term" value="C:anaphase-promoting complex"/>
    <property type="evidence" value="ECO:0007669"/>
    <property type="project" value="TreeGrafter"/>
</dbReference>
<feature type="compositionally biased region" description="Pro residues" evidence="7">
    <location>
        <begin position="47"/>
        <end position="57"/>
    </location>
</feature>